<dbReference type="InterPro" id="IPR011004">
    <property type="entry name" value="Trimer_LpxA-like_sf"/>
</dbReference>
<comment type="caution">
    <text evidence="4">The sequence shown here is derived from an EMBL/GenBank/DDBJ whole genome shotgun (WGS) entry which is preliminary data.</text>
</comment>
<evidence type="ECO:0008006" key="6">
    <source>
        <dbReference type="Google" id="ProtNLM"/>
    </source>
</evidence>
<keyword evidence="3" id="KW-0012">Acyltransferase</keyword>
<dbReference type="OrthoDB" id="9815592at2"/>
<dbReference type="GO" id="GO:0016746">
    <property type="term" value="F:acyltransferase activity"/>
    <property type="evidence" value="ECO:0007669"/>
    <property type="project" value="UniProtKB-KW"/>
</dbReference>
<dbReference type="Pfam" id="PF00132">
    <property type="entry name" value="Hexapep"/>
    <property type="match status" value="1"/>
</dbReference>
<evidence type="ECO:0000313" key="4">
    <source>
        <dbReference type="EMBL" id="RVT90586.1"/>
    </source>
</evidence>
<evidence type="ECO:0000256" key="1">
    <source>
        <dbReference type="ARBA" id="ARBA00022679"/>
    </source>
</evidence>
<dbReference type="InterPro" id="IPR051159">
    <property type="entry name" value="Hexapeptide_acetyltransf"/>
</dbReference>
<dbReference type="InterPro" id="IPR001451">
    <property type="entry name" value="Hexapep"/>
</dbReference>
<protein>
    <recommendedName>
        <fullName evidence="6">Acyltransferase</fullName>
    </recommendedName>
</protein>
<keyword evidence="5" id="KW-1185">Reference proteome</keyword>
<dbReference type="SUPFAM" id="SSF51161">
    <property type="entry name" value="Trimeric LpxA-like enzymes"/>
    <property type="match status" value="1"/>
</dbReference>
<keyword evidence="1" id="KW-0808">Transferase</keyword>
<dbReference type="AlphaFoldDB" id="A0A437LZ22"/>
<organism evidence="4 5">
    <name type="scientific">Rhodovarius crocodyli</name>
    <dbReference type="NCBI Taxonomy" id="1979269"/>
    <lineage>
        <taxon>Bacteria</taxon>
        <taxon>Pseudomonadati</taxon>
        <taxon>Pseudomonadota</taxon>
        <taxon>Alphaproteobacteria</taxon>
        <taxon>Acetobacterales</taxon>
        <taxon>Roseomonadaceae</taxon>
        <taxon>Rhodovarius</taxon>
    </lineage>
</organism>
<proteinExistence type="predicted"/>
<dbReference type="PANTHER" id="PTHR23416:SF78">
    <property type="entry name" value="LIPOPOLYSACCHARIDE BIOSYNTHESIS O-ACETYL TRANSFERASE WBBJ-RELATED"/>
    <property type="match status" value="1"/>
</dbReference>
<dbReference type="InterPro" id="IPR018357">
    <property type="entry name" value="Hexapep_transf_CS"/>
</dbReference>
<reference evidence="4 5" key="1">
    <citation type="submission" date="2019-01" db="EMBL/GenBank/DDBJ databases">
        <authorList>
            <person name="Chen W.-M."/>
        </authorList>
    </citation>
    <scope>NUCLEOTIDE SEQUENCE [LARGE SCALE GENOMIC DNA]</scope>
    <source>
        <strain evidence="4 5">CCP-6</strain>
    </source>
</reference>
<dbReference type="Gene3D" id="2.160.10.10">
    <property type="entry name" value="Hexapeptide repeat proteins"/>
    <property type="match status" value="1"/>
</dbReference>
<dbReference type="EMBL" id="SACL01000013">
    <property type="protein sequence ID" value="RVT90586.1"/>
    <property type="molecule type" value="Genomic_DNA"/>
</dbReference>
<dbReference type="Proteomes" id="UP000282957">
    <property type="component" value="Unassembled WGS sequence"/>
</dbReference>
<accession>A0A437LZ22</accession>
<evidence type="ECO:0000256" key="3">
    <source>
        <dbReference type="ARBA" id="ARBA00023315"/>
    </source>
</evidence>
<evidence type="ECO:0000313" key="5">
    <source>
        <dbReference type="Proteomes" id="UP000282957"/>
    </source>
</evidence>
<sequence length="282" mass="30545">MSETSPLMKNLHPLIGSRGFETPDLSGLKKVVINSEKSLQDAKALGVDIIVPANIDYKSGKIFLILYVDGASRRRLTVNLSSASEMNAIFLCGEHGLNGKISLSGRHNRLIDLGNTRGHKSNISCSFWGTGGVLYWGKEATSNGFFTEFRREKDTIIVGEDCMFASEIVLRPTDMHAAFSMQTGEIMNHVPGKSYPIVIHPHVWVGQRVTVLKNVTVGPGSILGAGSIITSNVPHSSMAGGNPGKVLRRDISWTRSADPSAKEIGETKSMVEEHVALFEAQG</sequence>
<dbReference type="PROSITE" id="PS00101">
    <property type="entry name" value="HEXAPEP_TRANSFERASES"/>
    <property type="match status" value="1"/>
</dbReference>
<dbReference type="RefSeq" id="WP_127790028.1">
    <property type="nucleotide sequence ID" value="NZ_SACL01000013.1"/>
</dbReference>
<name>A0A437LZ22_9PROT</name>
<evidence type="ECO:0000256" key="2">
    <source>
        <dbReference type="ARBA" id="ARBA00022737"/>
    </source>
</evidence>
<gene>
    <name evidence="4" type="ORF">EOD42_23425</name>
</gene>
<dbReference type="PANTHER" id="PTHR23416">
    <property type="entry name" value="SIALIC ACID SYNTHASE-RELATED"/>
    <property type="match status" value="1"/>
</dbReference>
<keyword evidence="2" id="KW-0677">Repeat</keyword>